<dbReference type="EMBL" id="VSSQ01016757">
    <property type="protein sequence ID" value="MPM58429.1"/>
    <property type="molecule type" value="Genomic_DNA"/>
</dbReference>
<reference evidence="2" key="1">
    <citation type="submission" date="2019-08" db="EMBL/GenBank/DDBJ databases">
        <authorList>
            <person name="Kucharzyk K."/>
            <person name="Murdoch R.W."/>
            <person name="Higgins S."/>
            <person name="Loffler F."/>
        </authorList>
    </citation>
    <scope>NUCLEOTIDE SEQUENCE</scope>
</reference>
<organism evidence="2">
    <name type="scientific">bioreactor metagenome</name>
    <dbReference type="NCBI Taxonomy" id="1076179"/>
    <lineage>
        <taxon>unclassified sequences</taxon>
        <taxon>metagenomes</taxon>
        <taxon>ecological metagenomes</taxon>
    </lineage>
</organism>
<proteinExistence type="predicted"/>
<name>A0A645AZ65_9ZZZZ</name>
<comment type="caution">
    <text evidence="2">The sequence shown here is derived from an EMBL/GenBank/DDBJ whole genome shotgun (WGS) entry which is preliminary data.</text>
</comment>
<gene>
    <name evidence="2" type="ORF">SDC9_105260</name>
</gene>
<evidence type="ECO:0000313" key="2">
    <source>
        <dbReference type="EMBL" id="MPM58429.1"/>
    </source>
</evidence>
<evidence type="ECO:0008006" key="3">
    <source>
        <dbReference type="Google" id="ProtNLM"/>
    </source>
</evidence>
<accession>A0A645AZ65</accession>
<keyword evidence="1" id="KW-0812">Transmembrane</keyword>
<dbReference type="AlphaFoldDB" id="A0A645AZ65"/>
<evidence type="ECO:0000256" key="1">
    <source>
        <dbReference type="SAM" id="Phobius"/>
    </source>
</evidence>
<feature type="transmembrane region" description="Helical" evidence="1">
    <location>
        <begin position="98"/>
        <end position="120"/>
    </location>
</feature>
<feature type="transmembrane region" description="Helical" evidence="1">
    <location>
        <begin position="24"/>
        <end position="57"/>
    </location>
</feature>
<protein>
    <recommendedName>
        <fullName evidence="3">YccF domain-containing protein</fullName>
    </recommendedName>
</protein>
<keyword evidence="1" id="KW-0472">Membrane</keyword>
<keyword evidence="1" id="KW-1133">Transmembrane helix</keyword>
<sequence>MTDQNVKVNIPSNPGPGCRVRGLYFIFVGSWLGAIWMLIAWFLNVTIIGLPLGLAMLNRLPQVMTLRPERMQTTVVTRNGNTYVNQTTLPQRSFIGRAFYFILIGWWFSLIWMIIAWLIAGVTLGLGLPVAFWMFDRVPEITTLARI</sequence>